<dbReference type="GO" id="GO:0046872">
    <property type="term" value="F:metal ion binding"/>
    <property type="evidence" value="ECO:0007669"/>
    <property type="project" value="InterPro"/>
</dbReference>
<protein>
    <recommendedName>
        <fullName evidence="4">CHRD domain-containing protein</fullName>
    </recommendedName>
</protein>
<dbReference type="GO" id="GO:0006801">
    <property type="term" value="P:superoxide metabolic process"/>
    <property type="evidence" value="ECO:0007669"/>
    <property type="project" value="InterPro"/>
</dbReference>
<reference evidence="3" key="1">
    <citation type="submission" date="2020-02" db="EMBL/GenBank/DDBJ databases">
        <authorList>
            <person name="Meier V. D."/>
        </authorList>
    </citation>
    <scope>NUCLEOTIDE SEQUENCE</scope>
    <source>
        <strain evidence="3">AVDCRST_MAG73</strain>
    </source>
</reference>
<gene>
    <name evidence="3" type="ORF">AVDCRST_MAG73-4086</name>
</gene>
<keyword evidence="2" id="KW-0732">Signal</keyword>
<dbReference type="EMBL" id="CADCWE010000263">
    <property type="protein sequence ID" value="CAA9565149.1"/>
    <property type="molecule type" value="Genomic_DNA"/>
</dbReference>
<name>A0A6J4V5B6_9BACT</name>
<accession>A0A6J4V5B6</accession>
<comment type="similarity">
    <text evidence="1">Belongs to the Cu-Zn superoxide dismutase family.</text>
</comment>
<evidence type="ECO:0000256" key="2">
    <source>
        <dbReference type="SAM" id="SignalP"/>
    </source>
</evidence>
<dbReference type="InterPro" id="IPR036423">
    <property type="entry name" value="SOD-like_Cu/Zn_dom_sf"/>
</dbReference>
<evidence type="ECO:0008006" key="4">
    <source>
        <dbReference type="Google" id="ProtNLM"/>
    </source>
</evidence>
<dbReference type="AlphaFoldDB" id="A0A6J4V5B6"/>
<dbReference type="SUPFAM" id="SSF49329">
    <property type="entry name" value="Cu,Zn superoxide dismutase-like"/>
    <property type="match status" value="1"/>
</dbReference>
<feature type="chain" id="PRO_5026926898" description="CHRD domain-containing protein" evidence="2">
    <location>
        <begin position="41"/>
        <end position="218"/>
    </location>
</feature>
<sequence length="218" mass="22400">MDARRSMPARRGWARGRLVFPVLAVLAVLSAFASATPAVAQDDQPALTIALNEYQESGVSGSAALTPDGDGLRVEMAVEGAAVTGNHPTHVHTGTCDDFDPNPLYPLVTVVLDPLSDDGTSRSMIEDVGIDELLAEDHVILVHKSAEELTTYFVCGDLKRSNTFVGVPSAGAMAAPATGTGPAFVAAAGAGPEIGLGALAAALAAAGFWLRRRPVVVG</sequence>
<feature type="signal peptide" evidence="2">
    <location>
        <begin position="1"/>
        <end position="40"/>
    </location>
</feature>
<organism evidence="3">
    <name type="scientific">uncultured Thermomicrobiales bacterium</name>
    <dbReference type="NCBI Taxonomy" id="1645740"/>
    <lineage>
        <taxon>Bacteria</taxon>
        <taxon>Pseudomonadati</taxon>
        <taxon>Thermomicrobiota</taxon>
        <taxon>Thermomicrobia</taxon>
        <taxon>Thermomicrobiales</taxon>
        <taxon>environmental samples</taxon>
    </lineage>
</organism>
<evidence type="ECO:0000313" key="3">
    <source>
        <dbReference type="EMBL" id="CAA9565149.1"/>
    </source>
</evidence>
<proteinExistence type="inferred from homology"/>
<evidence type="ECO:0000256" key="1">
    <source>
        <dbReference type="ARBA" id="ARBA00010457"/>
    </source>
</evidence>